<keyword evidence="2" id="KW-0808">Transferase</keyword>
<dbReference type="PANTHER" id="PTHR43591">
    <property type="entry name" value="METHYLTRANSFERASE"/>
    <property type="match status" value="1"/>
</dbReference>
<evidence type="ECO:0000313" key="2">
    <source>
        <dbReference type="EMBL" id="AKU07766.1"/>
    </source>
</evidence>
<dbReference type="Gene3D" id="3.40.50.150">
    <property type="entry name" value="Vaccinia Virus protein VP39"/>
    <property type="match status" value="1"/>
</dbReference>
<dbReference type="PATRIC" id="fig|35746.4.peg.1783"/>
<dbReference type="GO" id="GO:0008757">
    <property type="term" value="F:S-adenosylmethionine-dependent methyltransferase activity"/>
    <property type="evidence" value="ECO:0007669"/>
    <property type="project" value="InterPro"/>
</dbReference>
<evidence type="ECO:0000259" key="1">
    <source>
        <dbReference type="Pfam" id="PF08241"/>
    </source>
</evidence>
<evidence type="ECO:0000313" key="3">
    <source>
        <dbReference type="Proteomes" id="UP000066124"/>
    </source>
</evidence>
<sequence>MSDEKRRTAAQFGSAAESYFDSEVHRLGEDRETLASWCRGATRALDVATGPGHTAGAIAEAGVPSVVAADAAPEMVATAVREYPVTGVVADAERLPFADDSFDAAACRIAAHHFPDPESFVAEVARVLEPGGVLAFEDNVAPEDATLAEFLNGVEVLRDPTHVELHPVSRWREWFEAAGLSVEAVETAAIRLEFDPWTERTNVSPDDRAELERRFREAPDEAKALFDVVFDGDEVVSFANPKALIRARKE</sequence>
<dbReference type="Proteomes" id="UP000066124">
    <property type="component" value="Chromosome"/>
</dbReference>
<dbReference type="GO" id="GO:0032259">
    <property type="term" value="P:methylation"/>
    <property type="evidence" value="ECO:0007669"/>
    <property type="project" value="UniProtKB-KW"/>
</dbReference>
<dbReference type="EMBL" id="CP011947">
    <property type="protein sequence ID" value="AKU07766.1"/>
    <property type="molecule type" value="Genomic_DNA"/>
</dbReference>
<protein>
    <submittedName>
        <fullName evidence="2">Ubiquinone biosynthesis methyltransferase UbiE</fullName>
    </submittedName>
</protein>
<feature type="domain" description="Methyltransferase type 11" evidence="1">
    <location>
        <begin position="45"/>
        <end position="136"/>
    </location>
</feature>
<dbReference type="InterPro" id="IPR029063">
    <property type="entry name" value="SAM-dependent_MTases_sf"/>
</dbReference>
<dbReference type="KEGG" id="hgi:ABY42_08385"/>
<gene>
    <name evidence="2" type="ORF">ABY42_08385</name>
</gene>
<keyword evidence="2" id="KW-0489">Methyltransferase</keyword>
<dbReference type="Pfam" id="PF08241">
    <property type="entry name" value="Methyltransf_11"/>
    <property type="match status" value="1"/>
</dbReference>
<reference evidence="3" key="1">
    <citation type="journal article" date="2015" name="J. Biotechnol.">
        <title>Complete genome sequence of Haloferax gibbonsii strain ARA6, a potential producer of polyhydroxyalkanoates and halocins isolated from Araruama, Rio de Janeiro, Brasil.</title>
        <authorList>
            <person name="Pinto L.H."/>
            <person name="D'Alincourt Carvalho-Assef A.P."/>
            <person name="Vieira R.P."/>
            <person name="Clementino M.M."/>
            <person name="Albano R.M."/>
        </authorList>
    </citation>
    <scope>NUCLEOTIDE SEQUENCE [LARGE SCALE GENOMIC DNA]</scope>
    <source>
        <strain evidence="3">ARA6</strain>
    </source>
</reference>
<dbReference type="PANTHER" id="PTHR43591:SF24">
    <property type="entry name" value="2-METHOXY-6-POLYPRENYL-1,4-BENZOQUINOL METHYLASE, MITOCHONDRIAL"/>
    <property type="match status" value="1"/>
</dbReference>
<dbReference type="InterPro" id="IPR013216">
    <property type="entry name" value="Methyltransf_11"/>
</dbReference>
<dbReference type="RefSeq" id="WP_050459179.1">
    <property type="nucleotide sequence ID" value="NZ_CP011947.1"/>
</dbReference>
<proteinExistence type="predicted"/>
<organism evidence="2 3">
    <name type="scientific">Haloferax gibbonsii</name>
    <dbReference type="NCBI Taxonomy" id="35746"/>
    <lineage>
        <taxon>Archaea</taxon>
        <taxon>Methanobacteriati</taxon>
        <taxon>Methanobacteriota</taxon>
        <taxon>Stenosarchaea group</taxon>
        <taxon>Halobacteria</taxon>
        <taxon>Halobacteriales</taxon>
        <taxon>Haloferacaceae</taxon>
        <taxon>Haloferax</taxon>
    </lineage>
</organism>
<dbReference type="AlphaFoldDB" id="A0A0K1ITI9"/>
<dbReference type="SUPFAM" id="SSF53335">
    <property type="entry name" value="S-adenosyl-L-methionine-dependent methyltransferases"/>
    <property type="match status" value="1"/>
</dbReference>
<keyword evidence="2" id="KW-0830">Ubiquinone</keyword>
<dbReference type="CDD" id="cd02440">
    <property type="entry name" value="AdoMet_MTases"/>
    <property type="match status" value="1"/>
</dbReference>
<accession>A0A0K1ITI9</accession>
<dbReference type="GeneID" id="25245971"/>
<name>A0A0K1ITI9_HALGI</name>